<dbReference type="AlphaFoldDB" id="A0A0F7Q004"/>
<keyword evidence="1" id="KW-1133">Transmembrane helix</keyword>
<keyword evidence="1" id="KW-0812">Transmembrane</keyword>
<organism evidence="2 3">
    <name type="scientific">Ligilactobacillus salivarius str. Ren</name>
    <dbReference type="NCBI Taxonomy" id="1194971"/>
    <lineage>
        <taxon>Bacteria</taxon>
        <taxon>Bacillati</taxon>
        <taxon>Bacillota</taxon>
        <taxon>Bacilli</taxon>
        <taxon>Lactobacillales</taxon>
        <taxon>Lactobacillaceae</taxon>
        <taxon>Ligilactobacillus</taxon>
    </lineage>
</organism>
<gene>
    <name evidence="2" type="ORF">LsR_01528</name>
</gene>
<keyword evidence="1" id="KW-0472">Membrane</keyword>
<proteinExistence type="predicted"/>
<reference evidence="2 3" key="1">
    <citation type="submission" date="2015-05" db="EMBL/GenBank/DDBJ databases">
        <title>Complete genome sequence of Lactobacillus salivarius Ren, a probiotic strain with antitumor activity.</title>
        <authorList>
            <person name="Sun E."/>
            <person name="Zhao L."/>
            <person name="Liu S."/>
            <person name="Zhang M."/>
            <person name="Guo H."/>
            <person name="Ren F."/>
        </authorList>
    </citation>
    <scope>NUCLEOTIDE SEQUENCE [LARGE SCALE GENOMIC DNA]</scope>
    <source>
        <strain evidence="2 3">Ren</strain>
    </source>
</reference>
<evidence type="ECO:0000313" key="2">
    <source>
        <dbReference type="EMBL" id="AKI05070.1"/>
    </source>
</evidence>
<protein>
    <submittedName>
        <fullName evidence="2">Uncharacterized protein</fullName>
    </submittedName>
</protein>
<feature type="transmembrane region" description="Helical" evidence="1">
    <location>
        <begin position="23"/>
        <end position="40"/>
    </location>
</feature>
<name>A0A0F7Q004_9LACO</name>
<evidence type="ECO:0000256" key="1">
    <source>
        <dbReference type="SAM" id="Phobius"/>
    </source>
</evidence>
<dbReference type="Proteomes" id="UP000035027">
    <property type="component" value="Chromosome"/>
</dbReference>
<evidence type="ECO:0000313" key="3">
    <source>
        <dbReference type="Proteomes" id="UP000035027"/>
    </source>
</evidence>
<accession>A0A0F7Q004</accession>
<dbReference type="EMBL" id="CP011403">
    <property type="protein sequence ID" value="AKI05070.1"/>
    <property type="molecule type" value="Genomic_DNA"/>
</dbReference>
<sequence length="82" mass="9185">MMAIVASQKVNSKKTINSITNPVATNGCLIIILVMLVKEINETAARSKRKVEKILNRNKPIQAIKLINKHSVKMPCLKFLNE</sequence>